<dbReference type="Pfam" id="PF00400">
    <property type="entry name" value="WD40"/>
    <property type="match status" value="6"/>
</dbReference>
<dbReference type="SMART" id="SM00500">
    <property type="entry name" value="SFM"/>
    <property type="match status" value="1"/>
</dbReference>
<dbReference type="PRINTS" id="PR00320">
    <property type="entry name" value="GPROTEINBRPT"/>
</dbReference>
<accession>Q22LQ2</accession>
<dbReference type="Gene3D" id="2.130.10.10">
    <property type="entry name" value="YVTN repeat-like/Quinoprotein amine dehydrogenase"/>
    <property type="match status" value="2"/>
</dbReference>
<dbReference type="CDD" id="cd00200">
    <property type="entry name" value="WD40"/>
    <property type="match status" value="1"/>
</dbReference>
<keyword evidence="7" id="KW-1185">Reference proteome</keyword>
<sequence length="545" mass="62827">MSSDKQEERIYYGSLEEQERQRIIDEEKQKQERKQQQASQSAPNSSSDQQQSQQVQTGQLKSLGGKQLKSLADKDKSQTNVQIEVLELSEHALEEKRRHDENMRKLELQKKASTMIVPTNDKEVKYRLRQLGHPICYFGENNADRRERLKKVQAEYIMEHGDLPQFIKLEEKQKQNDENEHFYYPGIKELKEIREEIATYSLLKSSRRVYKSKVGRMEEDPLVEEKKQISSLNRAMKFDVCVSQFADSSIVLRGAFSPECDLLATAGGSGVSKIWNIPNSDLKCRLEGHLSKVHDIVWNPETGSMSHNSFGHLATGSSDTNIRLWTMDPAAELQKSIVLSGHEDRVNRLSFHQTGKYLFSTSHDMTWRFWDIERQKEIYVQTGHTKGVYANALHPDGSLIFTGDLQGYGMIWDLRTGKGILPFSGYHVKGILAADFSENGFQFVTGSEDNTLRVFDIRRRACMHTLPGHLKLISDVKFQKNGSNYFVSVSYDNTLKLWNAKDFSLAKTYKSHESKITSVTLDQSQKYFATTSLDRKWMLWEYKDF</sequence>
<dbReference type="GeneID" id="7837884"/>
<evidence type="ECO:0000313" key="6">
    <source>
        <dbReference type="EMBL" id="EAR86214.1"/>
    </source>
</evidence>
<proteinExistence type="predicted"/>
<feature type="region of interest" description="Disordered" evidence="4">
    <location>
        <begin position="1"/>
        <end position="60"/>
    </location>
</feature>
<evidence type="ECO:0000256" key="4">
    <source>
        <dbReference type="SAM" id="MobiDB-lite"/>
    </source>
</evidence>
<evidence type="ECO:0000256" key="3">
    <source>
        <dbReference type="PROSITE-ProRule" id="PRU00221"/>
    </source>
</evidence>
<keyword evidence="2" id="KW-0677">Repeat</keyword>
<evidence type="ECO:0000313" key="7">
    <source>
        <dbReference type="Proteomes" id="UP000009168"/>
    </source>
</evidence>
<feature type="repeat" description="WD" evidence="3">
    <location>
        <begin position="286"/>
        <end position="335"/>
    </location>
</feature>
<dbReference type="PROSITE" id="PS50082">
    <property type="entry name" value="WD_REPEATS_2"/>
    <property type="match status" value="6"/>
</dbReference>
<dbReference type="InterPro" id="IPR036322">
    <property type="entry name" value="WD40_repeat_dom_sf"/>
</dbReference>
<name>Q22LQ2_TETTS</name>
<dbReference type="eggNOG" id="KOG0272">
    <property type="taxonomic scope" value="Eukaryota"/>
</dbReference>
<dbReference type="Proteomes" id="UP000009168">
    <property type="component" value="Unassembled WGS sequence"/>
</dbReference>
<feature type="compositionally biased region" description="Basic and acidic residues" evidence="4">
    <location>
        <begin position="1"/>
        <end position="10"/>
    </location>
</feature>
<dbReference type="SUPFAM" id="SSF158230">
    <property type="entry name" value="PRP4-like"/>
    <property type="match status" value="1"/>
</dbReference>
<feature type="repeat" description="WD" evidence="3">
    <location>
        <begin position="381"/>
        <end position="422"/>
    </location>
</feature>
<keyword evidence="6" id="KW-0687">Ribonucleoprotein</keyword>
<dbReference type="InterPro" id="IPR036285">
    <property type="entry name" value="PRP4-like_sf"/>
</dbReference>
<evidence type="ECO:0000256" key="1">
    <source>
        <dbReference type="ARBA" id="ARBA00022574"/>
    </source>
</evidence>
<dbReference type="InterPro" id="IPR019775">
    <property type="entry name" value="WD40_repeat_CS"/>
</dbReference>
<dbReference type="KEGG" id="tet:TTHERM_00700970"/>
<dbReference type="InterPro" id="IPR015943">
    <property type="entry name" value="WD40/YVTN_repeat-like_dom_sf"/>
</dbReference>
<feature type="repeat" description="WD" evidence="3">
    <location>
        <begin position="339"/>
        <end position="380"/>
    </location>
</feature>
<dbReference type="GO" id="GO:0017070">
    <property type="term" value="F:U6 snRNA binding"/>
    <property type="evidence" value="ECO:0007669"/>
    <property type="project" value="TreeGrafter"/>
</dbReference>
<dbReference type="Pfam" id="PF08799">
    <property type="entry name" value="PRP4"/>
    <property type="match status" value="1"/>
</dbReference>
<feature type="repeat" description="WD" evidence="3">
    <location>
        <begin position="466"/>
        <end position="508"/>
    </location>
</feature>
<dbReference type="InterPro" id="IPR001680">
    <property type="entry name" value="WD40_rpt"/>
</dbReference>
<feature type="compositionally biased region" description="Low complexity" evidence="4">
    <location>
        <begin position="36"/>
        <end position="60"/>
    </location>
</feature>
<dbReference type="PROSITE" id="PS00678">
    <property type="entry name" value="WD_REPEATS_1"/>
    <property type="match status" value="1"/>
</dbReference>
<dbReference type="AlphaFoldDB" id="Q22LQ2"/>
<dbReference type="SMART" id="SM00320">
    <property type="entry name" value="WD40"/>
    <property type="match status" value="7"/>
</dbReference>
<evidence type="ECO:0000256" key="2">
    <source>
        <dbReference type="ARBA" id="ARBA00022737"/>
    </source>
</evidence>
<dbReference type="RefSeq" id="XP_976809.1">
    <property type="nucleotide sequence ID" value="XM_971716.1"/>
</dbReference>
<dbReference type="InterPro" id="IPR014906">
    <property type="entry name" value="PRP4-like"/>
</dbReference>
<feature type="compositionally biased region" description="Basic and acidic residues" evidence="4">
    <location>
        <begin position="17"/>
        <end position="35"/>
    </location>
</feature>
<gene>
    <name evidence="6" type="ORF">TTHERM_00700970</name>
</gene>
<keyword evidence="1 3" id="KW-0853">WD repeat</keyword>
<reference evidence="7" key="1">
    <citation type="journal article" date="2006" name="PLoS Biol.">
        <title>Macronuclear genome sequence of the ciliate Tetrahymena thermophila, a model eukaryote.</title>
        <authorList>
            <person name="Eisen J.A."/>
            <person name="Coyne R.S."/>
            <person name="Wu M."/>
            <person name="Wu D."/>
            <person name="Thiagarajan M."/>
            <person name="Wortman J.R."/>
            <person name="Badger J.H."/>
            <person name="Ren Q."/>
            <person name="Amedeo P."/>
            <person name="Jones K.M."/>
            <person name="Tallon L.J."/>
            <person name="Delcher A.L."/>
            <person name="Salzberg S.L."/>
            <person name="Silva J.C."/>
            <person name="Haas B.J."/>
            <person name="Majoros W.H."/>
            <person name="Farzad M."/>
            <person name="Carlton J.M."/>
            <person name="Smith R.K. Jr."/>
            <person name="Garg J."/>
            <person name="Pearlman R.E."/>
            <person name="Karrer K.M."/>
            <person name="Sun L."/>
            <person name="Manning G."/>
            <person name="Elde N.C."/>
            <person name="Turkewitz A.P."/>
            <person name="Asai D.J."/>
            <person name="Wilkes D.E."/>
            <person name="Wang Y."/>
            <person name="Cai H."/>
            <person name="Collins K."/>
            <person name="Stewart B.A."/>
            <person name="Lee S.R."/>
            <person name="Wilamowska K."/>
            <person name="Weinberg Z."/>
            <person name="Ruzzo W.L."/>
            <person name="Wloga D."/>
            <person name="Gaertig J."/>
            <person name="Frankel J."/>
            <person name="Tsao C.-C."/>
            <person name="Gorovsky M.A."/>
            <person name="Keeling P.J."/>
            <person name="Waller R.F."/>
            <person name="Patron N.J."/>
            <person name="Cherry J.M."/>
            <person name="Stover N.A."/>
            <person name="Krieger C.J."/>
            <person name="del Toro C."/>
            <person name="Ryder H.F."/>
            <person name="Williamson S.C."/>
            <person name="Barbeau R.A."/>
            <person name="Hamilton E.P."/>
            <person name="Orias E."/>
        </authorList>
    </citation>
    <scope>NUCLEOTIDE SEQUENCE [LARGE SCALE GENOMIC DNA]</scope>
    <source>
        <strain evidence="7">SB210</strain>
    </source>
</reference>
<dbReference type="OrthoDB" id="540662at2759"/>
<dbReference type="PANTHER" id="PTHR19846:SF0">
    <property type="entry name" value="PRE-MRNA PROCESSING FACTOR 4"/>
    <property type="match status" value="1"/>
</dbReference>
<dbReference type="GO" id="GO:0030621">
    <property type="term" value="F:U4 snRNA binding"/>
    <property type="evidence" value="ECO:0007669"/>
    <property type="project" value="TreeGrafter"/>
</dbReference>
<organism evidence="6 7">
    <name type="scientific">Tetrahymena thermophila (strain SB210)</name>
    <dbReference type="NCBI Taxonomy" id="312017"/>
    <lineage>
        <taxon>Eukaryota</taxon>
        <taxon>Sar</taxon>
        <taxon>Alveolata</taxon>
        <taxon>Ciliophora</taxon>
        <taxon>Intramacronucleata</taxon>
        <taxon>Oligohymenophorea</taxon>
        <taxon>Hymenostomatida</taxon>
        <taxon>Tetrahymenina</taxon>
        <taxon>Tetrahymenidae</taxon>
        <taxon>Tetrahymena</taxon>
    </lineage>
</organism>
<dbReference type="OMA" id="LNEPICY"/>
<dbReference type="PROSITE" id="PS50294">
    <property type="entry name" value="WD_REPEATS_REGION"/>
    <property type="match status" value="4"/>
</dbReference>
<dbReference type="Gene3D" id="4.10.280.110">
    <property type="entry name" value="Pre-mRNA processing factor 4 domain"/>
    <property type="match status" value="1"/>
</dbReference>
<feature type="repeat" description="WD" evidence="3">
    <location>
        <begin position="509"/>
        <end position="545"/>
    </location>
</feature>
<dbReference type="EMBL" id="GG662861">
    <property type="protein sequence ID" value="EAR86214.1"/>
    <property type="molecule type" value="Genomic_DNA"/>
</dbReference>
<dbReference type="InterPro" id="IPR020472">
    <property type="entry name" value="WD40_PAC1"/>
</dbReference>
<evidence type="ECO:0000259" key="5">
    <source>
        <dbReference type="SMART" id="SM00500"/>
    </source>
</evidence>
<dbReference type="FunCoup" id="Q22LQ2">
    <property type="interactions" value="68"/>
</dbReference>
<dbReference type="PANTHER" id="PTHR19846">
    <property type="entry name" value="WD40 REPEAT PROTEIN"/>
    <property type="match status" value="1"/>
</dbReference>
<feature type="domain" description="Pre-mRNA processing factor 4 (PRP4)-like" evidence="5">
    <location>
        <begin position="119"/>
        <end position="172"/>
    </location>
</feature>
<protein>
    <submittedName>
        <fullName evidence="6">U4/U6 small nuclear ribonucleoprotein Prp4</fullName>
    </submittedName>
</protein>
<dbReference type="GO" id="GO:0000398">
    <property type="term" value="P:mRNA splicing, via spliceosome"/>
    <property type="evidence" value="ECO:0007669"/>
    <property type="project" value="TreeGrafter"/>
</dbReference>
<dbReference type="HOGENOM" id="CLU_000288_57_20_1"/>
<dbReference type="SUPFAM" id="SSF50978">
    <property type="entry name" value="WD40 repeat-like"/>
    <property type="match status" value="1"/>
</dbReference>
<feature type="repeat" description="WD" evidence="3">
    <location>
        <begin position="424"/>
        <end position="465"/>
    </location>
</feature>
<dbReference type="InParanoid" id="Q22LQ2"/>
<dbReference type="STRING" id="312017.Q22LQ2"/>
<dbReference type="GO" id="GO:0046540">
    <property type="term" value="C:U4/U6 x U5 tri-snRNP complex"/>
    <property type="evidence" value="ECO:0007669"/>
    <property type="project" value="TreeGrafter"/>
</dbReference>